<dbReference type="AlphaFoldDB" id="A0A4Z0YL17"/>
<accession>A0A4Z0YL17</accession>
<keyword evidence="3" id="KW-1185">Reference proteome</keyword>
<feature type="region of interest" description="Disordered" evidence="1">
    <location>
        <begin position="70"/>
        <end position="92"/>
    </location>
</feature>
<evidence type="ECO:0000313" key="3">
    <source>
        <dbReference type="Proteomes" id="UP000297716"/>
    </source>
</evidence>
<organism evidence="2 3">
    <name type="scientific">Xylaria hypoxylon</name>
    <dbReference type="NCBI Taxonomy" id="37992"/>
    <lineage>
        <taxon>Eukaryota</taxon>
        <taxon>Fungi</taxon>
        <taxon>Dikarya</taxon>
        <taxon>Ascomycota</taxon>
        <taxon>Pezizomycotina</taxon>
        <taxon>Sordariomycetes</taxon>
        <taxon>Xylariomycetidae</taxon>
        <taxon>Xylariales</taxon>
        <taxon>Xylariaceae</taxon>
        <taxon>Xylaria</taxon>
    </lineage>
</organism>
<dbReference type="OrthoDB" id="4737775at2759"/>
<evidence type="ECO:0000313" key="2">
    <source>
        <dbReference type="EMBL" id="TGJ79955.1"/>
    </source>
</evidence>
<dbReference type="STRING" id="37992.A0A4Z0YL17"/>
<dbReference type="EMBL" id="SKBN01000251">
    <property type="protein sequence ID" value="TGJ79955.1"/>
    <property type="molecule type" value="Genomic_DNA"/>
</dbReference>
<evidence type="ECO:0000256" key="1">
    <source>
        <dbReference type="SAM" id="MobiDB-lite"/>
    </source>
</evidence>
<protein>
    <submittedName>
        <fullName evidence="2">Uncharacterized protein</fullName>
    </submittedName>
</protein>
<dbReference type="Proteomes" id="UP000297716">
    <property type="component" value="Unassembled WGS sequence"/>
</dbReference>
<sequence>MSQETHQENEKMKAAIADIVRAARCPNDRPTLLRAVRAAADVAGVDASGLLVENPEEDAVEMGDRDAVISTSTQTKKHDGPPSTTRIRQGGSKFPGIQTRGYALRPSFAGTTSQPSGQFSPRLDYGMWVDARRVVTIFEPPIGIIPFLGAGRYTFSGQLYWVCIEYLISLCRVVTTPHSPALWFTCQQGGRLSPGEAETRLWTVLQHSPPVISVQMAQALAEAHREFRDHGYMNGDSQSGPLLRRQVEVACVDRRDLSVWMTITELEKHVRRQLGAEAFSRLESAIAASCTASPSKAVDEDVRAVDEDVRTVVRLLMKNLAESYTCFGDGPRWRVDAISALFSEKMGCV</sequence>
<reference evidence="2 3" key="1">
    <citation type="submission" date="2019-03" db="EMBL/GenBank/DDBJ databases">
        <title>Draft genome sequence of Xylaria hypoxylon DSM 108379, a ubiquitous saprotrophic-parasitic fungi on hardwood.</title>
        <authorList>
            <person name="Buettner E."/>
            <person name="Leonhardt S."/>
            <person name="Gebauer A.M."/>
            <person name="Liers C."/>
            <person name="Hofrichter M."/>
            <person name="Kellner H."/>
        </authorList>
    </citation>
    <scope>NUCLEOTIDE SEQUENCE [LARGE SCALE GENOMIC DNA]</scope>
    <source>
        <strain evidence="2 3">DSM 108379</strain>
    </source>
</reference>
<proteinExistence type="predicted"/>
<comment type="caution">
    <text evidence="2">The sequence shown here is derived from an EMBL/GenBank/DDBJ whole genome shotgun (WGS) entry which is preliminary data.</text>
</comment>
<name>A0A4Z0YL17_9PEZI</name>
<gene>
    <name evidence="2" type="ORF">E0Z10_g8795</name>
</gene>